<dbReference type="AlphaFoldDB" id="A0A8J9S7M6"/>
<dbReference type="Gene3D" id="3.40.50.1820">
    <property type="entry name" value="alpha/beta hydrolase"/>
    <property type="match status" value="1"/>
</dbReference>
<gene>
    <name evidence="2" type="ORF">PTTT1_LOCUS18443</name>
</gene>
<dbReference type="InterPro" id="IPR000073">
    <property type="entry name" value="AB_hydrolase_1"/>
</dbReference>
<dbReference type="GO" id="GO:0016020">
    <property type="term" value="C:membrane"/>
    <property type="evidence" value="ECO:0007669"/>
    <property type="project" value="TreeGrafter"/>
</dbReference>
<evidence type="ECO:0000313" key="2">
    <source>
        <dbReference type="EMBL" id="CAG9282065.1"/>
    </source>
</evidence>
<dbReference type="PANTHER" id="PTHR22753:SF14">
    <property type="entry name" value="MONOACYLGLYCEROL_DIACYLGLYCEROL O-ACYLTRANSFERASE"/>
    <property type="match status" value="1"/>
</dbReference>
<organism evidence="2">
    <name type="scientific">Phaeodactylum tricornutum</name>
    <name type="common">Diatom</name>
    <dbReference type="NCBI Taxonomy" id="2850"/>
    <lineage>
        <taxon>Eukaryota</taxon>
        <taxon>Sar</taxon>
        <taxon>Stramenopiles</taxon>
        <taxon>Ochrophyta</taxon>
        <taxon>Bacillariophyta</taxon>
        <taxon>Bacillariophyceae</taxon>
        <taxon>Bacillariophycidae</taxon>
        <taxon>Naviculales</taxon>
        <taxon>Phaeodactylaceae</taxon>
        <taxon>Phaeodactylum</taxon>
    </lineage>
</organism>
<dbReference type="PANTHER" id="PTHR22753">
    <property type="entry name" value="TRANSMEMBRANE PROTEIN 68"/>
    <property type="match status" value="1"/>
</dbReference>
<dbReference type="Pfam" id="PF12697">
    <property type="entry name" value="Abhydrolase_6"/>
    <property type="match status" value="1"/>
</dbReference>
<dbReference type="Proteomes" id="UP000836788">
    <property type="component" value="Chromosome 16"/>
</dbReference>
<protein>
    <recommendedName>
        <fullName evidence="1">AB hydrolase-1 domain-containing protein</fullName>
    </recommendedName>
</protein>
<reference evidence="2" key="1">
    <citation type="submission" date="2022-02" db="EMBL/GenBank/DDBJ databases">
        <authorList>
            <person name="Giguere J D."/>
        </authorList>
    </citation>
    <scope>NUCLEOTIDE SEQUENCE</scope>
    <source>
        <strain evidence="2">CCAP 1055/1</strain>
    </source>
</reference>
<dbReference type="EMBL" id="OU594957">
    <property type="protein sequence ID" value="CAG9282065.1"/>
    <property type="molecule type" value="Genomic_DNA"/>
</dbReference>
<dbReference type="SUPFAM" id="SSF53474">
    <property type="entry name" value="alpha/beta-Hydrolases"/>
    <property type="match status" value="1"/>
</dbReference>
<evidence type="ECO:0000259" key="1">
    <source>
        <dbReference type="Pfam" id="PF12697"/>
    </source>
</evidence>
<dbReference type="InterPro" id="IPR029058">
    <property type="entry name" value="AB_hydrolase_fold"/>
</dbReference>
<sequence length="495" mass="55013">MSDPSSKQWIHIPDSSSFRTRWRMIYCLFRCFGVTVSAAFQFTPFNRGTKLAVVPMANYAPISEGVNDETRPRSIFFRSPLLDYGYLPVVEEYESGSLARKPLLLYLPGFDGSFLSAFLQYPELSTAFDVRCMSIPASDRSTFNELKRSVLQYLRMEIAESIVGDLDQRSSRNKTQPILSSSPFDQIFSFTKGASSKAVYKRSSRSVYLVGESFGGLLASEIALSILESEKSHANSTIDLQGLVLVNPATCYDRSRLAALGPPVANSVPWMYPANLAKLLPLFTDEYSLAQLRLIVQAKALPSVIDDAPREAYLGRVALSLPFIFPSMPQATLSWRLSQWLEFGCASAEQRLTGLAAFPSFRVLIVAGEFDACLPSIDEAERLVSGVLPNAKVHVVEGAGHASTCGSRMDLTAVMRNCFVELQQKNGRRSVTLRTAMKNEAASGIEEYFGMQPRYDNATIGLNPLRYWSPELYLKHRPKTGPGQRKISRTTRHKG</sequence>
<accession>A0A8J9S7M6</accession>
<name>A0A8J9S7M6_PHATR</name>
<feature type="domain" description="AB hydrolase-1" evidence="1">
    <location>
        <begin position="203"/>
        <end position="402"/>
    </location>
</feature>
<proteinExistence type="predicted"/>